<reference evidence="1" key="1">
    <citation type="submission" date="2023-07" db="EMBL/GenBank/DDBJ databases">
        <title>draft genome sequence of fig (Ficus carica).</title>
        <authorList>
            <person name="Takahashi T."/>
            <person name="Nishimura K."/>
        </authorList>
    </citation>
    <scope>NUCLEOTIDE SEQUENCE</scope>
</reference>
<organism evidence="1 2">
    <name type="scientific">Ficus carica</name>
    <name type="common">Common fig</name>
    <dbReference type="NCBI Taxonomy" id="3494"/>
    <lineage>
        <taxon>Eukaryota</taxon>
        <taxon>Viridiplantae</taxon>
        <taxon>Streptophyta</taxon>
        <taxon>Embryophyta</taxon>
        <taxon>Tracheophyta</taxon>
        <taxon>Spermatophyta</taxon>
        <taxon>Magnoliopsida</taxon>
        <taxon>eudicotyledons</taxon>
        <taxon>Gunneridae</taxon>
        <taxon>Pentapetalae</taxon>
        <taxon>rosids</taxon>
        <taxon>fabids</taxon>
        <taxon>Rosales</taxon>
        <taxon>Moraceae</taxon>
        <taxon>Ficeae</taxon>
        <taxon>Ficus</taxon>
    </lineage>
</organism>
<proteinExistence type="predicted"/>
<comment type="caution">
    <text evidence="1">The sequence shown here is derived from an EMBL/GenBank/DDBJ whole genome shotgun (WGS) entry which is preliminary data.</text>
</comment>
<dbReference type="AlphaFoldDB" id="A0AA88DSU1"/>
<accession>A0AA88DSU1</accession>
<name>A0AA88DSU1_FICCA</name>
<protein>
    <submittedName>
        <fullName evidence="1">Uncharacterized protein</fullName>
    </submittedName>
</protein>
<evidence type="ECO:0000313" key="1">
    <source>
        <dbReference type="EMBL" id="GMN60625.1"/>
    </source>
</evidence>
<dbReference type="Proteomes" id="UP001187192">
    <property type="component" value="Unassembled WGS sequence"/>
</dbReference>
<sequence length="187" mass="21149">MMASKLPCIVPTCDEGGFDPWFELDWTGRPNHCMAARHGTYTHVKLKLYLLSERSQLTFMLDEPIVIDRTCRTVSLAGWLIDMETIFRRRATAGSEAVCTSFDKGNSLNDMIDAIMEAGVIAYMVQARAIAPVDDYMVEPVEANNNEVDFAEFDANPEDHPEDPPIFIIVSNNEEKKVEEEEEIEKV</sequence>
<keyword evidence="2" id="KW-1185">Reference proteome</keyword>
<gene>
    <name evidence="1" type="ORF">TIFTF001_029717</name>
</gene>
<dbReference type="EMBL" id="BTGU01000100">
    <property type="protein sequence ID" value="GMN60625.1"/>
    <property type="molecule type" value="Genomic_DNA"/>
</dbReference>
<evidence type="ECO:0000313" key="2">
    <source>
        <dbReference type="Proteomes" id="UP001187192"/>
    </source>
</evidence>